<evidence type="ECO:0000313" key="9">
    <source>
        <dbReference type="Proteomes" id="UP001388259"/>
    </source>
</evidence>
<dbReference type="EMBL" id="JAZBJM010000003">
    <property type="protein sequence ID" value="MEM0517969.1"/>
    <property type="molecule type" value="Genomic_DNA"/>
</dbReference>
<evidence type="ECO:0000256" key="5">
    <source>
        <dbReference type="ARBA" id="ARBA00023136"/>
    </source>
</evidence>
<keyword evidence="4 6" id="KW-1133">Transmembrane helix</keyword>
<evidence type="ECO:0000256" key="3">
    <source>
        <dbReference type="ARBA" id="ARBA00022692"/>
    </source>
</evidence>
<proteinExistence type="inferred from homology"/>
<sequence>MTDFNKNMVVTATFLAAATIAIGAFGAHGLKNLVAPAALVTFETGVRYQMYHCLAILALGLAPAIPLKIKKTVFWFFIIGILFFSGSIYLLALNEILPFNSASIGFVTPLGGLTFIIGWIYLGYSVLSLKK</sequence>
<dbReference type="EMBL" id="JBANCF010000003">
    <property type="protein sequence ID" value="MEM0573099.1"/>
    <property type="molecule type" value="Genomic_DNA"/>
</dbReference>
<name>A0AB35YPG9_9FLAO</name>
<reference evidence="7 10" key="1">
    <citation type="submission" date="2024-01" db="EMBL/GenBank/DDBJ databases">
        <title>Aequorivita flavus sp. nov., isolated from deep-sea sediment.</title>
        <authorList>
            <person name="Chen X."/>
        </authorList>
    </citation>
    <scope>NUCLEOTIDE SEQUENCE</scope>
    <source>
        <strain evidence="7">MCCC 1A16923</strain>
        <strain evidence="8 10">MCCC 1A16935</strain>
    </source>
</reference>
<evidence type="ECO:0000313" key="10">
    <source>
        <dbReference type="Proteomes" id="UP001390963"/>
    </source>
</evidence>
<comment type="subcellular location">
    <subcellularLocation>
        <location evidence="1">Membrane</location>
        <topology evidence="1">Multi-pass membrane protein</topology>
    </subcellularLocation>
</comment>
<evidence type="ECO:0000313" key="7">
    <source>
        <dbReference type="EMBL" id="MEM0517969.1"/>
    </source>
</evidence>
<dbReference type="AlphaFoldDB" id="A0AB35YPG9"/>
<dbReference type="RefSeq" id="WP_279449302.1">
    <property type="nucleotide sequence ID" value="NZ_JAZBJM010000003.1"/>
</dbReference>
<comment type="similarity">
    <text evidence="2">Belongs to the UPF0382 family.</text>
</comment>
<dbReference type="InterPro" id="IPR006696">
    <property type="entry name" value="DUF423"/>
</dbReference>
<feature type="transmembrane region" description="Helical" evidence="6">
    <location>
        <begin position="73"/>
        <end position="92"/>
    </location>
</feature>
<dbReference type="Proteomes" id="UP001388259">
    <property type="component" value="Unassembled WGS sequence"/>
</dbReference>
<feature type="transmembrane region" description="Helical" evidence="6">
    <location>
        <begin position="48"/>
        <end position="66"/>
    </location>
</feature>
<protein>
    <submittedName>
        <fullName evidence="7">DUF423 domain-containing protein</fullName>
    </submittedName>
</protein>
<keyword evidence="5 6" id="KW-0472">Membrane</keyword>
<keyword evidence="10" id="KW-1185">Reference proteome</keyword>
<feature type="transmembrane region" description="Helical" evidence="6">
    <location>
        <begin position="104"/>
        <end position="127"/>
    </location>
</feature>
<evidence type="ECO:0000256" key="2">
    <source>
        <dbReference type="ARBA" id="ARBA00009694"/>
    </source>
</evidence>
<organism evidence="7 9">
    <name type="scientific">Aequorivita flava</name>
    <dbReference type="NCBI Taxonomy" id="3114371"/>
    <lineage>
        <taxon>Bacteria</taxon>
        <taxon>Pseudomonadati</taxon>
        <taxon>Bacteroidota</taxon>
        <taxon>Flavobacteriia</taxon>
        <taxon>Flavobacteriales</taxon>
        <taxon>Flavobacteriaceae</taxon>
        <taxon>Aequorivita</taxon>
    </lineage>
</organism>
<evidence type="ECO:0000313" key="8">
    <source>
        <dbReference type="EMBL" id="MEM0573099.1"/>
    </source>
</evidence>
<evidence type="ECO:0000256" key="6">
    <source>
        <dbReference type="SAM" id="Phobius"/>
    </source>
</evidence>
<evidence type="ECO:0000256" key="1">
    <source>
        <dbReference type="ARBA" id="ARBA00004141"/>
    </source>
</evidence>
<gene>
    <name evidence="8" type="ORF">VZD24_06210</name>
    <name evidence="7" type="ORF">VZD85_06360</name>
</gene>
<dbReference type="Pfam" id="PF04241">
    <property type="entry name" value="DUF423"/>
    <property type="match status" value="1"/>
</dbReference>
<dbReference type="PANTHER" id="PTHR43461">
    <property type="entry name" value="TRANSMEMBRANE PROTEIN 256"/>
    <property type="match status" value="1"/>
</dbReference>
<dbReference type="PANTHER" id="PTHR43461:SF1">
    <property type="entry name" value="TRANSMEMBRANE PROTEIN 256"/>
    <property type="match status" value="1"/>
</dbReference>
<accession>A0AB35YPG9</accession>
<dbReference type="Proteomes" id="UP001390963">
    <property type="component" value="Unassembled WGS sequence"/>
</dbReference>
<evidence type="ECO:0000256" key="4">
    <source>
        <dbReference type="ARBA" id="ARBA00022989"/>
    </source>
</evidence>
<dbReference type="GO" id="GO:0005886">
    <property type="term" value="C:plasma membrane"/>
    <property type="evidence" value="ECO:0007669"/>
    <property type="project" value="TreeGrafter"/>
</dbReference>
<comment type="caution">
    <text evidence="7">The sequence shown here is derived from an EMBL/GenBank/DDBJ whole genome shotgun (WGS) entry which is preliminary data.</text>
</comment>
<keyword evidence="3 6" id="KW-0812">Transmembrane</keyword>